<feature type="binding site" evidence="8">
    <location>
        <position position="268"/>
    </location>
    <ligand>
        <name>Zn(2+)</name>
        <dbReference type="ChEBI" id="CHEBI:29105"/>
        <label>2</label>
        <note>catalytic</note>
    </ligand>
</feature>
<feature type="binding site" evidence="8">
    <location>
        <position position="210"/>
    </location>
    <ligand>
        <name>Zn(2+)</name>
        <dbReference type="ChEBI" id="CHEBI:29105"/>
        <label>2</label>
        <note>catalytic</note>
    </ligand>
</feature>
<evidence type="ECO:0000313" key="10">
    <source>
        <dbReference type="Proteomes" id="UP000245535"/>
    </source>
</evidence>
<dbReference type="PANTHER" id="PTHR46018">
    <property type="entry name" value="ZINC PHOSPHODIESTERASE ELAC PROTEIN 1"/>
    <property type="match status" value="1"/>
</dbReference>
<feature type="binding site" evidence="8">
    <location>
        <position position="210"/>
    </location>
    <ligand>
        <name>Zn(2+)</name>
        <dbReference type="ChEBI" id="CHEBI:29105"/>
        <label>1</label>
        <note>catalytic</note>
    </ligand>
</feature>
<feature type="binding site" evidence="8">
    <location>
        <position position="66"/>
    </location>
    <ligand>
        <name>Zn(2+)</name>
        <dbReference type="ChEBI" id="CHEBI:29105"/>
        <label>2</label>
        <note>catalytic</note>
    </ligand>
</feature>
<dbReference type="InterPro" id="IPR013471">
    <property type="entry name" value="RNase_Z/BN"/>
</dbReference>
<keyword evidence="5 8" id="KW-0255">Endonuclease</keyword>
<comment type="function">
    <text evidence="8">Zinc phosphodiesterase, which displays some tRNA 3'-processing endonuclease activity. Probably involved in tRNA maturation, by removing a 3'-trailer from precursor tRNA.</text>
</comment>
<sequence length="305" mass="34710">MPFELKILGSSGATPIGDRFMSSQYLTIGKSHFLIDCGEGAQYQLLKYGISPMKISRIFISHLHGDHFFGLPGLISSMQLNRRQEELHIHAPSGLDDILTTSFKHSDTQLTFSIIFHPTPTDPTATIYEDEFITVDTLPLSHRIFCRGFLFQEKPKPRKLLAEKLPYGMPFEMYKQLKSGIDVVFEDVEYKSDEVTLPAKKSRSYAYCSDTAYREELIPLLKNVDLLYHESTFSEQHKDRATYTFHSTAKQAALIAKRAKVGKLILGHFSARYKNLNILLEEAQEVFNNINLGVEGSDYELIDSE</sequence>
<feature type="binding site" evidence="8">
    <location>
        <position position="64"/>
    </location>
    <ligand>
        <name>Zn(2+)</name>
        <dbReference type="ChEBI" id="CHEBI:29105"/>
        <label>1</label>
        <note>catalytic</note>
    </ligand>
</feature>
<evidence type="ECO:0000256" key="1">
    <source>
        <dbReference type="ARBA" id="ARBA00011738"/>
    </source>
</evidence>
<comment type="cofactor">
    <cofactor evidence="8">
        <name>Zn(2+)</name>
        <dbReference type="ChEBI" id="CHEBI:29105"/>
    </cofactor>
    <text evidence="8">Binds 2 Zn(2+) ions.</text>
</comment>
<accession>A0A315ZEB2</accession>
<keyword evidence="2 8" id="KW-0819">tRNA processing</keyword>
<keyword evidence="7 8" id="KW-0862">Zinc</keyword>
<evidence type="ECO:0000256" key="7">
    <source>
        <dbReference type="ARBA" id="ARBA00022833"/>
    </source>
</evidence>
<dbReference type="SUPFAM" id="SSF56281">
    <property type="entry name" value="Metallo-hydrolase/oxidoreductase"/>
    <property type="match status" value="1"/>
</dbReference>
<organism evidence="9 10">
    <name type="scientific">Sediminitomix flava</name>
    <dbReference type="NCBI Taxonomy" id="379075"/>
    <lineage>
        <taxon>Bacteria</taxon>
        <taxon>Pseudomonadati</taxon>
        <taxon>Bacteroidota</taxon>
        <taxon>Cytophagia</taxon>
        <taxon>Cytophagales</taxon>
        <taxon>Flammeovirgaceae</taxon>
        <taxon>Sediminitomix</taxon>
    </lineage>
</organism>
<dbReference type="Gene3D" id="3.60.15.10">
    <property type="entry name" value="Ribonuclease Z/Hydroxyacylglutathione hydrolase-like"/>
    <property type="match status" value="1"/>
</dbReference>
<dbReference type="GO" id="GO:0042781">
    <property type="term" value="F:3'-tRNA processing endoribonuclease activity"/>
    <property type="evidence" value="ECO:0007669"/>
    <property type="project" value="UniProtKB-UniRule"/>
</dbReference>
<dbReference type="HAMAP" id="MF_01818">
    <property type="entry name" value="RNase_Z_BN"/>
    <property type="match status" value="1"/>
</dbReference>
<dbReference type="EMBL" id="QGDO01000001">
    <property type="protein sequence ID" value="PWJ43905.1"/>
    <property type="molecule type" value="Genomic_DNA"/>
</dbReference>
<comment type="subunit">
    <text evidence="1 8">Homodimer.</text>
</comment>
<dbReference type="PANTHER" id="PTHR46018:SF2">
    <property type="entry name" value="ZINC PHOSPHODIESTERASE ELAC PROTEIN 1"/>
    <property type="match status" value="1"/>
</dbReference>
<evidence type="ECO:0000256" key="5">
    <source>
        <dbReference type="ARBA" id="ARBA00022759"/>
    </source>
</evidence>
<evidence type="ECO:0000256" key="2">
    <source>
        <dbReference type="ARBA" id="ARBA00022694"/>
    </source>
</evidence>
<feature type="active site" description="Proton acceptor" evidence="8">
    <location>
        <position position="66"/>
    </location>
</feature>
<dbReference type="NCBIfam" id="TIGR02651">
    <property type="entry name" value="RNase_Z"/>
    <property type="match status" value="1"/>
</dbReference>
<dbReference type="Proteomes" id="UP000245535">
    <property type="component" value="Unassembled WGS sequence"/>
</dbReference>
<dbReference type="AlphaFoldDB" id="A0A315ZEB2"/>
<feature type="binding site" evidence="8">
    <location>
        <position position="142"/>
    </location>
    <ligand>
        <name>Zn(2+)</name>
        <dbReference type="ChEBI" id="CHEBI:29105"/>
        <label>1</label>
        <note>catalytic</note>
    </ligand>
</feature>
<dbReference type="NCBIfam" id="NF000801">
    <property type="entry name" value="PRK00055.1-3"/>
    <property type="match status" value="1"/>
</dbReference>
<keyword evidence="6 8" id="KW-0378">Hydrolase</keyword>
<gene>
    <name evidence="8" type="primary">rnz</name>
    <name evidence="9" type="ORF">BC781_101255</name>
</gene>
<keyword evidence="4 8" id="KW-0479">Metal-binding</keyword>
<evidence type="ECO:0000256" key="8">
    <source>
        <dbReference type="HAMAP-Rule" id="MF_01818"/>
    </source>
</evidence>
<proteinExistence type="inferred from homology"/>
<name>A0A315ZEB2_SEDFL</name>
<dbReference type="CDD" id="cd07717">
    <property type="entry name" value="RNaseZ_ZiPD-like_MBL-fold"/>
    <property type="match status" value="1"/>
</dbReference>
<dbReference type="RefSeq" id="WP_109615433.1">
    <property type="nucleotide sequence ID" value="NZ_QGDO01000001.1"/>
</dbReference>
<comment type="catalytic activity">
    <reaction evidence="8">
        <text>Endonucleolytic cleavage of RNA, removing extra 3' nucleotides from tRNA precursor, generating 3' termini of tRNAs. A 3'-hydroxy group is left at the tRNA terminus and a 5'-phosphoryl group is left at the trailer molecule.</text>
        <dbReference type="EC" id="3.1.26.11"/>
    </reaction>
</comment>
<dbReference type="InterPro" id="IPR036866">
    <property type="entry name" value="RibonucZ/Hydroxyglut_hydro"/>
</dbReference>
<evidence type="ECO:0000256" key="3">
    <source>
        <dbReference type="ARBA" id="ARBA00022722"/>
    </source>
</evidence>
<comment type="caution">
    <text evidence="9">The sequence shown here is derived from an EMBL/GenBank/DDBJ whole genome shotgun (WGS) entry which is preliminary data.</text>
</comment>
<dbReference type="OrthoDB" id="9800940at2"/>
<evidence type="ECO:0000256" key="4">
    <source>
        <dbReference type="ARBA" id="ARBA00022723"/>
    </source>
</evidence>
<feature type="binding site" evidence="8">
    <location>
        <position position="67"/>
    </location>
    <ligand>
        <name>Zn(2+)</name>
        <dbReference type="ChEBI" id="CHEBI:29105"/>
        <label>2</label>
        <note>catalytic</note>
    </ligand>
</feature>
<reference evidence="9 10" key="1">
    <citation type="submission" date="2018-03" db="EMBL/GenBank/DDBJ databases">
        <title>Genomic Encyclopedia of Archaeal and Bacterial Type Strains, Phase II (KMG-II): from individual species to whole genera.</title>
        <authorList>
            <person name="Goeker M."/>
        </authorList>
    </citation>
    <scope>NUCLEOTIDE SEQUENCE [LARGE SCALE GENOMIC DNA]</scope>
    <source>
        <strain evidence="9 10">DSM 28229</strain>
    </source>
</reference>
<feature type="binding site" evidence="8">
    <location>
        <position position="62"/>
    </location>
    <ligand>
        <name>Zn(2+)</name>
        <dbReference type="ChEBI" id="CHEBI:29105"/>
        <label>1</label>
        <note>catalytic</note>
    </ligand>
</feature>
<evidence type="ECO:0000256" key="6">
    <source>
        <dbReference type="ARBA" id="ARBA00022801"/>
    </source>
</evidence>
<dbReference type="GO" id="GO:0008270">
    <property type="term" value="F:zinc ion binding"/>
    <property type="evidence" value="ECO:0007669"/>
    <property type="project" value="UniProtKB-UniRule"/>
</dbReference>
<keyword evidence="10" id="KW-1185">Reference proteome</keyword>
<evidence type="ECO:0000313" key="9">
    <source>
        <dbReference type="EMBL" id="PWJ43905.1"/>
    </source>
</evidence>
<protein>
    <recommendedName>
        <fullName evidence="8">Ribonuclease Z</fullName>
        <shortName evidence="8">RNase Z</shortName>
        <ecNumber evidence="8">3.1.26.11</ecNumber>
    </recommendedName>
    <alternativeName>
        <fullName evidence="8">tRNA 3 endonuclease</fullName>
    </alternativeName>
    <alternativeName>
        <fullName evidence="8">tRNase Z</fullName>
    </alternativeName>
</protein>
<dbReference type="Pfam" id="PF23023">
    <property type="entry name" value="Anti-Pycsar_Apyc1"/>
    <property type="match status" value="1"/>
</dbReference>
<comment type="similarity">
    <text evidence="8">Belongs to the RNase Z family.</text>
</comment>
<dbReference type="EC" id="3.1.26.11" evidence="8"/>
<keyword evidence="3 8" id="KW-0540">Nuclease</keyword>